<dbReference type="EMBL" id="QGNW01001161">
    <property type="protein sequence ID" value="RVW52871.1"/>
    <property type="molecule type" value="Genomic_DNA"/>
</dbReference>
<evidence type="ECO:0000313" key="3">
    <source>
        <dbReference type="Proteomes" id="UP000288805"/>
    </source>
</evidence>
<dbReference type="GO" id="GO:0003700">
    <property type="term" value="F:DNA-binding transcription factor activity"/>
    <property type="evidence" value="ECO:0007669"/>
    <property type="project" value="InterPro"/>
</dbReference>
<dbReference type="OrthoDB" id="1870484at2759"/>
<organism evidence="2 3">
    <name type="scientific">Vitis vinifera</name>
    <name type="common">Grape</name>
    <dbReference type="NCBI Taxonomy" id="29760"/>
    <lineage>
        <taxon>Eukaryota</taxon>
        <taxon>Viridiplantae</taxon>
        <taxon>Streptophyta</taxon>
        <taxon>Embryophyta</taxon>
        <taxon>Tracheophyta</taxon>
        <taxon>Spermatophyta</taxon>
        <taxon>Magnoliopsida</taxon>
        <taxon>eudicotyledons</taxon>
        <taxon>Gunneridae</taxon>
        <taxon>Pentapetalae</taxon>
        <taxon>rosids</taxon>
        <taxon>Vitales</taxon>
        <taxon>Vitaceae</taxon>
        <taxon>Viteae</taxon>
        <taxon>Vitis</taxon>
    </lineage>
</organism>
<protein>
    <submittedName>
        <fullName evidence="2">Transcription factor bHLH167</fullName>
    </submittedName>
</protein>
<dbReference type="InterPro" id="IPR015660">
    <property type="entry name" value="MASH1/Ascl1a-like"/>
</dbReference>
<dbReference type="Proteomes" id="UP000288805">
    <property type="component" value="Unassembled WGS sequence"/>
</dbReference>
<dbReference type="PANTHER" id="PTHR13935:SF46">
    <property type="entry name" value="TRANSCRIPTION FACTOR BHLH167-RELATED"/>
    <property type="match status" value="1"/>
</dbReference>
<feature type="coiled-coil region" evidence="1">
    <location>
        <begin position="16"/>
        <end position="50"/>
    </location>
</feature>
<dbReference type="PANTHER" id="PTHR13935">
    <property type="entry name" value="ACHAETE-SCUTE TRANSCRIPTION FACTOR-RELATED"/>
    <property type="match status" value="1"/>
</dbReference>
<accession>A0A438EYP0</accession>
<keyword evidence="1" id="KW-0175">Coiled coil</keyword>
<dbReference type="GO" id="GO:0006357">
    <property type="term" value="P:regulation of transcription by RNA polymerase II"/>
    <property type="evidence" value="ECO:0007669"/>
    <property type="project" value="InterPro"/>
</dbReference>
<comment type="caution">
    <text evidence="2">The sequence shown here is derived from an EMBL/GenBank/DDBJ whole genome shotgun (WGS) entry which is preliminary data.</text>
</comment>
<proteinExistence type="predicted"/>
<evidence type="ECO:0000313" key="2">
    <source>
        <dbReference type="EMBL" id="RVW52871.1"/>
    </source>
</evidence>
<gene>
    <name evidence="2" type="primary">BHLH167_4</name>
    <name evidence="2" type="ORF">CK203_089606</name>
</gene>
<reference evidence="2 3" key="1">
    <citation type="journal article" date="2018" name="PLoS Genet.">
        <title>Population sequencing reveals clonal diversity and ancestral inbreeding in the grapevine cultivar Chardonnay.</title>
        <authorList>
            <person name="Roach M.J."/>
            <person name="Johnson D.L."/>
            <person name="Bohlmann J."/>
            <person name="van Vuuren H.J."/>
            <person name="Jones S.J."/>
            <person name="Pretorius I.S."/>
            <person name="Schmidt S.A."/>
            <person name="Borneman A.R."/>
        </authorList>
    </citation>
    <scope>NUCLEOTIDE SEQUENCE [LARGE SCALE GENOMIC DNA]</scope>
    <source>
        <strain evidence="3">cv. Chardonnay</strain>
        <tissue evidence="2">Leaf</tissue>
    </source>
</reference>
<name>A0A438EYP0_VITVI</name>
<dbReference type="AlphaFoldDB" id="A0A438EYP0"/>
<sequence length="148" mass="16658">MDQFKLVMATIVIQDMLSQQDQLEQAANYIKQLKERIEELKGRKELATRVAGTNNNLIDAVMIGLRLPVIDLRDLGSSLEVMLISGLNKNFMLYEVISVLEEEGAEVVSASVSTVGDKVFHSLHAQVKISRVGVETSRVWQRLQELIY</sequence>
<evidence type="ECO:0000256" key="1">
    <source>
        <dbReference type="SAM" id="Coils"/>
    </source>
</evidence>